<dbReference type="AlphaFoldDB" id="A0A8T2BMF5"/>
<evidence type="ECO:0000313" key="3">
    <source>
        <dbReference type="EMBL" id="KAG7588045.1"/>
    </source>
</evidence>
<evidence type="ECO:0000313" key="4">
    <source>
        <dbReference type="Proteomes" id="UP000694251"/>
    </source>
</evidence>
<feature type="chain" id="PRO_5035929241" evidence="2">
    <location>
        <begin position="22"/>
        <end position="148"/>
    </location>
</feature>
<keyword evidence="4" id="KW-1185">Reference proteome</keyword>
<keyword evidence="2" id="KW-0732">Signal</keyword>
<name>A0A8T2BMF5_ARASU</name>
<dbReference type="PANTHER" id="PTHR34789">
    <property type="entry name" value="EXPRESSED PROTEIN"/>
    <property type="match status" value="1"/>
</dbReference>
<dbReference type="EMBL" id="JAEFBJ010000007">
    <property type="protein sequence ID" value="KAG7588045.1"/>
    <property type="molecule type" value="Genomic_DNA"/>
</dbReference>
<feature type="region of interest" description="Disordered" evidence="1">
    <location>
        <begin position="20"/>
        <end position="83"/>
    </location>
</feature>
<sequence>MTTKLNLLFTILLLTVTLSHSRPSRPESSSSTGSYSDQLKKNSKDNYNKNDKGYGSGGYPGLTTEPATGFTLPGSGPGGSYSELSGGYNKGRVVRPTVVCKEKGHCYKKELTCPAKCFKSLSRNVKVYIGSGGGGGCTIDCKKCVAYC</sequence>
<proteinExistence type="predicted"/>
<organism evidence="3 4">
    <name type="scientific">Arabidopsis suecica</name>
    <name type="common">Swedish thale-cress</name>
    <name type="synonym">Cardaminopsis suecica</name>
    <dbReference type="NCBI Taxonomy" id="45249"/>
    <lineage>
        <taxon>Eukaryota</taxon>
        <taxon>Viridiplantae</taxon>
        <taxon>Streptophyta</taxon>
        <taxon>Embryophyta</taxon>
        <taxon>Tracheophyta</taxon>
        <taxon>Spermatophyta</taxon>
        <taxon>Magnoliopsida</taxon>
        <taxon>eudicotyledons</taxon>
        <taxon>Gunneridae</taxon>
        <taxon>Pentapetalae</taxon>
        <taxon>rosids</taxon>
        <taxon>malvids</taxon>
        <taxon>Brassicales</taxon>
        <taxon>Brassicaceae</taxon>
        <taxon>Camelineae</taxon>
        <taxon>Arabidopsis</taxon>
    </lineage>
</organism>
<protein>
    <submittedName>
        <fullName evidence="3">Uncharacterized protein</fullName>
    </submittedName>
</protein>
<comment type="caution">
    <text evidence="3">The sequence shown here is derived from an EMBL/GenBank/DDBJ whole genome shotgun (WGS) entry which is preliminary data.</text>
</comment>
<feature type="compositionally biased region" description="Low complexity" evidence="1">
    <location>
        <begin position="20"/>
        <end position="36"/>
    </location>
</feature>
<evidence type="ECO:0000256" key="1">
    <source>
        <dbReference type="SAM" id="MobiDB-lite"/>
    </source>
</evidence>
<feature type="compositionally biased region" description="Basic and acidic residues" evidence="1">
    <location>
        <begin position="38"/>
        <end position="52"/>
    </location>
</feature>
<feature type="signal peptide" evidence="2">
    <location>
        <begin position="1"/>
        <end position="21"/>
    </location>
</feature>
<evidence type="ECO:0000256" key="2">
    <source>
        <dbReference type="SAM" id="SignalP"/>
    </source>
</evidence>
<dbReference type="Proteomes" id="UP000694251">
    <property type="component" value="Chromosome 7"/>
</dbReference>
<accession>A0A8T2BMF5</accession>
<dbReference type="PANTHER" id="PTHR34789:SF1">
    <property type="entry name" value="EXPRESSED PROTEIN"/>
    <property type="match status" value="1"/>
</dbReference>
<gene>
    <name evidence="3" type="ORF">ISN44_As07g004050</name>
</gene>
<dbReference type="OrthoDB" id="1112003at2759"/>
<reference evidence="3 4" key="1">
    <citation type="submission" date="2020-12" db="EMBL/GenBank/DDBJ databases">
        <title>Concerted genomic and epigenomic changes stabilize Arabidopsis allopolyploids.</title>
        <authorList>
            <person name="Chen Z."/>
        </authorList>
    </citation>
    <scope>NUCLEOTIDE SEQUENCE [LARGE SCALE GENOMIC DNA]</scope>
    <source>
        <strain evidence="3">As9502</strain>
        <tissue evidence="3">Leaf</tissue>
    </source>
</reference>